<dbReference type="Pfam" id="PF05489">
    <property type="entry name" value="Phage_tail_X"/>
    <property type="match status" value="1"/>
</dbReference>
<protein>
    <submittedName>
        <fullName evidence="1">Phage tail protein</fullName>
    </submittedName>
</protein>
<dbReference type="RefSeq" id="WP_142835076.1">
    <property type="nucleotide sequence ID" value="NZ_VFSV01000020.1"/>
</dbReference>
<reference evidence="1 2" key="1">
    <citation type="submission" date="2019-06" db="EMBL/GenBank/DDBJ databases">
        <title>Paenimaribius caenipelagi gen. nov., sp. nov., isolated from a tidal flat.</title>
        <authorList>
            <person name="Yoon J.-H."/>
        </authorList>
    </citation>
    <scope>NUCLEOTIDE SEQUENCE [LARGE SCALE GENOMIC DNA]</scope>
    <source>
        <strain evidence="1 2">JBTF-M29</strain>
    </source>
</reference>
<keyword evidence="2" id="KW-1185">Reference proteome</keyword>
<proteinExistence type="predicted"/>
<comment type="caution">
    <text evidence="1">The sequence shown here is derived from an EMBL/GenBank/DDBJ whole genome shotgun (WGS) entry which is preliminary data.</text>
</comment>
<name>A0A547PW95_9RHOB</name>
<accession>A0A547PW95</accession>
<gene>
    <name evidence="1" type="ORF">FEV53_12165</name>
</gene>
<dbReference type="Proteomes" id="UP000318590">
    <property type="component" value="Unassembled WGS sequence"/>
</dbReference>
<organism evidence="1 2">
    <name type="scientific">Palleronia caenipelagi</name>
    <dbReference type="NCBI Taxonomy" id="2489174"/>
    <lineage>
        <taxon>Bacteria</taxon>
        <taxon>Pseudomonadati</taxon>
        <taxon>Pseudomonadota</taxon>
        <taxon>Alphaproteobacteria</taxon>
        <taxon>Rhodobacterales</taxon>
        <taxon>Roseobacteraceae</taxon>
        <taxon>Palleronia</taxon>
    </lineage>
</organism>
<dbReference type="EMBL" id="VFSV01000020">
    <property type="protein sequence ID" value="TRD18403.1"/>
    <property type="molecule type" value="Genomic_DNA"/>
</dbReference>
<evidence type="ECO:0000313" key="2">
    <source>
        <dbReference type="Proteomes" id="UP000318590"/>
    </source>
</evidence>
<dbReference type="AlphaFoldDB" id="A0A547PW95"/>
<dbReference type="OrthoDB" id="8759063at2"/>
<evidence type="ECO:0000313" key="1">
    <source>
        <dbReference type="EMBL" id="TRD18403.1"/>
    </source>
</evidence>
<sequence>MTPYRTTEGDMIDAICKAHYGSEAMTEAVYDANPGLAARGPVLPKGLVILLPDAPAAPVRHPIRLWS</sequence>
<dbReference type="InterPro" id="IPR008861">
    <property type="entry name" value="GpX-like"/>
</dbReference>